<proteinExistence type="predicted"/>
<comment type="subcellular location">
    <subcellularLocation>
        <location evidence="1">Endomembrane system</location>
        <topology evidence="1">Multi-pass membrane protein</topology>
    </subcellularLocation>
</comment>
<dbReference type="Gene3D" id="3.40.50.300">
    <property type="entry name" value="P-loop containing nucleotide triphosphate hydrolases"/>
    <property type="match status" value="1"/>
</dbReference>
<sequence length="246" mass="26214">MVVDNGANFSLGQRQLFCLARAMLRKSRILMLDEATASMDLESDEKIQSAIRTAFKECTMLTIAHRLNTIMDSDRVVVLDDGKVLEDAEPEVLLQHDNCVYTGFVEQTGKSSVRYLRSLASNASLARSKLSEMDLSSLSAQLTPPAKINSPAGVATLHEGADMECEGMLIPSLQLPQQSGQKVMVSSLASPHVVDSSQLNDSVAANVSPTAGSSSSGSDVVEVPTADEDVGLKASDLSVQIQGKKS</sequence>
<dbReference type="PANTHER" id="PTHR24223">
    <property type="entry name" value="ATP-BINDING CASSETTE SUB-FAMILY C"/>
    <property type="match status" value="1"/>
</dbReference>
<keyword evidence="2" id="KW-0677">Repeat</keyword>
<keyword evidence="8" id="KW-1185">Reference proteome</keyword>
<evidence type="ECO:0000256" key="3">
    <source>
        <dbReference type="ARBA" id="ARBA00022741"/>
    </source>
</evidence>
<evidence type="ECO:0000256" key="1">
    <source>
        <dbReference type="ARBA" id="ARBA00004127"/>
    </source>
</evidence>
<dbReference type="GO" id="GO:0016887">
    <property type="term" value="F:ATP hydrolysis activity"/>
    <property type="evidence" value="ECO:0007669"/>
    <property type="project" value="InterPro"/>
</dbReference>
<dbReference type="GO" id="GO:0012505">
    <property type="term" value="C:endomembrane system"/>
    <property type="evidence" value="ECO:0007669"/>
    <property type="project" value="UniProtKB-SubCell"/>
</dbReference>
<protein>
    <recommendedName>
        <fullName evidence="6">ABC transporter domain-containing protein</fullName>
    </recommendedName>
</protein>
<dbReference type="EMBL" id="BEGY01000090">
    <property type="protein sequence ID" value="GAX82998.1"/>
    <property type="molecule type" value="Genomic_DNA"/>
</dbReference>
<gene>
    <name evidence="7" type="ORF">CEUSTIGMA_g10425.t1</name>
</gene>
<accession>A0A250XIU5</accession>
<dbReference type="SUPFAM" id="SSF52540">
    <property type="entry name" value="P-loop containing nucleoside triphosphate hydrolases"/>
    <property type="match status" value="1"/>
</dbReference>
<evidence type="ECO:0000259" key="6">
    <source>
        <dbReference type="Pfam" id="PF00005"/>
    </source>
</evidence>
<reference evidence="7 8" key="1">
    <citation type="submission" date="2017-08" db="EMBL/GenBank/DDBJ databases">
        <title>Acidophilic green algal genome provides insights into adaptation to an acidic environment.</title>
        <authorList>
            <person name="Hirooka S."/>
            <person name="Hirose Y."/>
            <person name="Kanesaki Y."/>
            <person name="Higuchi S."/>
            <person name="Fujiwara T."/>
            <person name="Onuma R."/>
            <person name="Era A."/>
            <person name="Ohbayashi R."/>
            <person name="Uzuka A."/>
            <person name="Nozaki H."/>
            <person name="Yoshikawa H."/>
            <person name="Miyagishima S.Y."/>
        </authorList>
    </citation>
    <scope>NUCLEOTIDE SEQUENCE [LARGE SCALE GENOMIC DNA]</scope>
    <source>
        <strain evidence="7 8">NIES-2499</strain>
    </source>
</reference>
<dbReference type="FunFam" id="3.40.50.300:FF:003492">
    <property type="entry name" value="AGAP012735-PA"/>
    <property type="match status" value="1"/>
</dbReference>
<organism evidence="7 8">
    <name type="scientific">Chlamydomonas eustigma</name>
    <dbReference type="NCBI Taxonomy" id="1157962"/>
    <lineage>
        <taxon>Eukaryota</taxon>
        <taxon>Viridiplantae</taxon>
        <taxon>Chlorophyta</taxon>
        <taxon>core chlorophytes</taxon>
        <taxon>Chlorophyceae</taxon>
        <taxon>CS clade</taxon>
        <taxon>Chlamydomonadales</taxon>
        <taxon>Chlamydomonadaceae</taxon>
        <taxon>Chlamydomonas</taxon>
    </lineage>
</organism>
<dbReference type="STRING" id="1157962.A0A250XIU5"/>
<dbReference type="InterPro" id="IPR027417">
    <property type="entry name" value="P-loop_NTPase"/>
</dbReference>
<feature type="region of interest" description="Disordered" evidence="5">
    <location>
        <begin position="204"/>
        <end position="229"/>
    </location>
</feature>
<evidence type="ECO:0000313" key="8">
    <source>
        <dbReference type="Proteomes" id="UP000232323"/>
    </source>
</evidence>
<evidence type="ECO:0000256" key="5">
    <source>
        <dbReference type="SAM" id="MobiDB-lite"/>
    </source>
</evidence>
<keyword evidence="3" id="KW-0547">Nucleotide-binding</keyword>
<comment type="caution">
    <text evidence="7">The sequence shown here is derived from an EMBL/GenBank/DDBJ whole genome shotgun (WGS) entry which is preliminary data.</text>
</comment>
<evidence type="ECO:0000256" key="4">
    <source>
        <dbReference type="ARBA" id="ARBA00022840"/>
    </source>
</evidence>
<evidence type="ECO:0000256" key="2">
    <source>
        <dbReference type="ARBA" id="ARBA00022737"/>
    </source>
</evidence>
<feature type="domain" description="ABC transporter" evidence="6">
    <location>
        <begin position="4"/>
        <end position="37"/>
    </location>
</feature>
<evidence type="ECO:0000313" key="7">
    <source>
        <dbReference type="EMBL" id="GAX82998.1"/>
    </source>
</evidence>
<dbReference type="InterPro" id="IPR003439">
    <property type="entry name" value="ABC_transporter-like_ATP-bd"/>
</dbReference>
<name>A0A250XIU5_9CHLO</name>
<dbReference type="GO" id="GO:0042626">
    <property type="term" value="F:ATPase-coupled transmembrane transporter activity"/>
    <property type="evidence" value="ECO:0007669"/>
    <property type="project" value="TreeGrafter"/>
</dbReference>
<dbReference type="GO" id="GO:0016020">
    <property type="term" value="C:membrane"/>
    <property type="evidence" value="ECO:0007669"/>
    <property type="project" value="TreeGrafter"/>
</dbReference>
<keyword evidence="4" id="KW-0067">ATP-binding</keyword>
<dbReference type="Proteomes" id="UP000232323">
    <property type="component" value="Unassembled WGS sequence"/>
</dbReference>
<dbReference type="GO" id="GO:0005524">
    <property type="term" value="F:ATP binding"/>
    <property type="evidence" value="ECO:0007669"/>
    <property type="project" value="UniProtKB-KW"/>
</dbReference>
<dbReference type="InterPro" id="IPR050173">
    <property type="entry name" value="ABC_transporter_C-like"/>
</dbReference>
<dbReference type="Pfam" id="PF00005">
    <property type="entry name" value="ABC_tran"/>
    <property type="match status" value="1"/>
</dbReference>
<dbReference type="AlphaFoldDB" id="A0A250XIU5"/>
<dbReference type="OrthoDB" id="6500128at2759"/>
<dbReference type="PANTHER" id="PTHR24223:SF443">
    <property type="entry name" value="MULTIDRUG-RESISTANCE LIKE PROTEIN 1, ISOFORM I"/>
    <property type="match status" value="1"/>
</dbReference>